<dbReference type="RefSeq" id="WP_113633774.1">
    <property type="nucleotide sequence ID" value="NZ_QNUX01000002.1"/>
</dbReference>
<dbReference type="EMBL" id="QNUX01000002">
    <property type="protein sequence ID" value="RBN51395.1"/>
    <property type="molecule type" value="Genomic_DNA"/>
</dbReference>
<evidence type="ECO:0000313" key="2">
    <source>
        <dbReference type="Proteomes" id="UP000253676"/>
    </source>
</evidence>
<dbReference type="AlphaFoldDB" id="A0A366B2R5"/>
<organism evidence="1 2">
    <name type="scientific">Flavobacterium psychrolimnae</name>
    <dbReference type="NCBI Taxonomy" id="249351"/>
    <lineage>
        <taxon>Bacteria</taxon>
        <taxon>Pseudomonadati</taxon>
        <taxon>Bacteroidota</taxon>
        <taxon>Flavobacteriia</taxon>
        <taxon>Flavobacteriales</taxon>
        <taxon>Flavobacteriaceae</taxon>
        <taxon>Flavobacterium</taxon>
    </lineage>
</organism>
<comment type="caution">
    <text evidence="1">The sequence shown here is derived from an EMBL/GenBank/DDBJ whole genome shotgun (WGS) entry which is preliminary data.</text>
</comment>
<gene>
    <name evidence="1" type="ORF">DR980_02945</name>
</gene>
<accession>A0A366B2R5</accession>
<sequence>MSGFHKILKTRNLDFHTGQPIWKYNLSDFEFNQLKERFKTVQRISELDPRTCAVYFAEWWKRCYNGKYPSKEEIYSSIGYPTLCFDADELYELAKKGGYLLKYKWIKIQNTLYLKTLLLQGGLPLNHIKNNKGKYRDFLLSIIHLNPREIGDFSTNMDLINLLPRSSQNDIIYSSCLEIVRAVLDEDETELLSFKENEDLKQLTEDLIIERDKGRKTNNAIKFKWNFNSKSNSFYLNTLITSRIGIDELKYILNDNEIDCQNEYRLFVGTDLVAKFIKRNNDTYKILQFKVFVNFEENFETEIYLIDSFDKIYDSNHLLHSKLNLDSPRLWATDNNENFVLEKSRHTHNNFGFIVVDNTYSIEGNIEEKTDIEISNKPYSIVKFQNEINLKKSDGNTIKFKTNTENTFDWTFLSENPKWLLRSNLNIVKNNLRVLVFDKMGLRINNPDLQWKSVNKESWNSKHISLELGVLDIKISHDGIDEFERVFNIGDLCLATSSDNNNPQIRVNNNSFILEIYKSDLYDVNINLNNIDFKIVNPSKFPTSIKTRIKANNQSLGLIAEVISPFQGVILVDQEENIIKEEEIYLDKIKGWRLIAHSFGKEFEVRISNNKNQEIIISKKIEKKIKPLFEFYDTFKALFQLFNIIDCDNYLKMDICEIIPNRRSRTIKSYKIKQFSETITWEVNDENVIRFNEIESIDIANSVYALPLDCDLQYIDKVEIKKDSDFYSINATNVNKFILFSDKNSKFKIKPEFICVNPDNELTSIDDRNNRIVNYSQLLLSEDFSSEVWNRFWIYYYLCKENDLPFATFDIIKAITTSSELASKAFAFLAIKFDVKEYRFSGNDFVELENDLGFSFHWVKLSDWENICESCPEIFEALAVMLNFKSNKLSLCLLQKRNTNTFVFNAELNNVRQRLGESVMSQLPSYDISKDRNKYTKPIPQKQWHDQVNILVIAPLTVASSINGLNTGLWHVNGDNFRRRIKYVEDLDKKWYEESLIYYLN</sequence>
<proteinExistence type="predicted"/>
<dbReference type="OrthoDB" id="1234857at2"/>
<keyword evidence="2" id="KW-1185">Reference proteome</keyword>
<name>A0A366B2R5_9FLAO</name>
<evidence type="ECO:0000313" key="1">
    <source>
        <dbReference type="EMBL" id="RBN51395.1"/>
    </source>
</evidence>
<reference evidence="1 2" key="1">
    <citation type="submission" date="2018-07" db="EMBL/GenBank/DDBJ databases">
        <title>Complete genome sequence of Flavobacterium psychrolimnae LMG 22018.</title>
        <authorList>
            <person name="Kim D.-U."/>
        </authorList>
    </citation>
    <scope>NUCLEOTIDE SEQUENCE [LARGE SCALE GENOMIC DNA]</scope>
    <source>
        <strain evidence="1 2">LMG 22018</strain>
    </source>
</reference>
<dbReference type="Proteomes" id="UP000253676">
    <property type="component" value="Unassembled WGS sequence"/>
</dbReference>
<protein>
    <submittedName>
        <fullName evidence="1">Uncharacterized protein</fullName>
    </submittedName>
</protein>